<evidence type="ECO:0000313" key="9">
    <source>
        <dbReference type="Proteomes" id="UP001193389"/>
    </source>
</evidence>
<sequence length="366" mass="41133">MRNVLTILVFALAVFSCQSAKDQYSIKGSIKGVETGKVYLQKLVDGQPQSVDTANVVGGKFTFKGKMEMPDIRFLRLNEQEYFAQFFLDNSSITVVANKDSLRNTKITGSPTHDVFKIYIAEMEKLSNDVKNLQDKYQSAMSMNNTEAAEKAKIDYQAMIDNNKVYTKNFVKEHSNSIVSAYITLYQLANQLDGAELDSITSKFAPEISKSEYVVKLNELVQEQKKTAIGAVAPDFTMNDADGKPIQLSSLKGKIVLVDFWASWCGPCRQENPNVVKIYQQYHSKGFEILGVSLDKTKEDWLKAIKDDNLTWLHVSDLQYWQNAAARLYGVNAIPQSFLLDKDGKIIGKGLRGEELAKKLSELFPN</sequence>
<dbReference type="Gene3D" id="3.40.30.10">
    <property type="entry name" value="Glutaredoxin"/>
    <property type="match status" value="1"/>
</dbReference>
<dbReference type="InterPro" id="IPR017937">
    <property type="entry name" value="Thioredoxin_CS"/>
</dbReference>
<dbReference type="Proteomes" id="UP001193389">
    <property type="component" value="Chromosome"/>
</dbReference>
<comment type="subcellular location">
    <subcellularLocation>
        <location evidence="1">Cell envelope</location>
    </subcellularLocation>
</comment>
<name>A0A5K7S6R4_9BACT</name>
<dbReference type="RefSeq" id="WP_318350252.1">
    <property type="nucleotide sequence ID" value="NZ_AP018694.1"/>
</dbReference>
<feature type="coiled-coil region" evidence="5">
    <location>
        <begin position="116"/>
        <end position="143"/>
    </location>
</feature>
<keyword evidence="2" id="KW-0201">Cytochrome c-type biogenesis</keyword>
<dbReference type="EMBL" id="AP018694">
    <property type="protein sequence ID" value="BBE17238.1"/>
    <property type="molecule type" value="Genomic_DNA"/>
</dbReference>
<evidence type="ECO:0000313" key="8">
    <source>
        <dbReference type="EMBL" id="BBE17238.1"/>
    </source>
</evidence>
<dbReference type="InterPro" id="IPR000866">
    <property type="entry name" value="AhpC/TSA"/>
</dbReference>
<evidence type="ECO:0000256" key="2">
    <source>
        <dbReference type="ARBA" id="ARBA00022748"/>
    </source>
</evidence>
<dbReference type="PROSITE" id="PS51257">
    <property type="entry name" value="PROKAR_LIPOPROTEIN"/>
    <property type="match status" value="1"/>
</dbReference>
<reference evidence="8" key="1">
    <citation type="journal article" date="2020" name="Int. J. Syst. Evol. Microbiol.">
        <title>Aquipluma nitroreducens gen. nov. sp. nov., a novel facultatively anaerobic bacterium isolated from a freshwater lake.</title>
        <authorList>
            <person name="Watanabe M."/>
            <person name="Kojima H."/>
            <person name="Fukui M."/>
        </authorList>
    </citation>
    <scope>NUCLEOTIDE SEQUENCE</scope>
    <source>
        <strain evidence="8">MeG22</strain>
    </source>
</reference>
<evidence type="ECO:0000256" key="5">
    <source>
        <dbReference type="SAM" id="Coils"/>
    </source>
</evidence>
<keyword evidence="4" id="KW-0676">Redox-active center</keyword>
<keyword evidence="6" id="KW-0732">Signal</keyword>
<keyword evidence="3" id="KW-1015">Disulfide bond</keyword>
<feature type="domain" description="Thioredoxin" evidence="7">
    <location>
        <begin position="227"/>
        <end position="366"/>
    </location>
</feature>
<dbReference type="Pfam" id="PF00578">
    <property type="entry name" value="AhpC-TSA"/>
    <property type="match status" value="1"/>
</dbReference>
<dbReference type="GO" id="GO:0016209">
    <property type="term" value="F:antioxidant activity"/>
    <property type="evidence" value="ECO:0007669"/>
    <property type="project" value="InterPro"/>
</dbReference>
<dbReference type="InterPro" id="IPR050553">
    <property type="entry name" value="Thioredoxin_ResA/DsbE_sf"/>
</dbReference>
<dbReference type="GO" id="GO:0030313">
    <property type="term" value="C:cell envelope"/>
    <property type="evidence" value="ECO:0007669"/>
    <property type="project" value="UniProtKB-SubCell"/>
</dbReference>
<dbReference type="PROSITE" id="PS00194">
    <property type="entry name" value="THIOREDOXIN_1"/>
    <property type="match status" value="1"/>
</dbReference>
<dbReference type="CDD" id="cd02966">
    <property type="entry name" value="TlpA_like_family"/>
    <property type="match status" value="1"/>
</dbReference>
<dbReference type="PANTHER" id="PTHR42852:SF6">
    <property type="entry name" value="THIOL:DISULFIDE INTERCHANGE PROTEIN DSBE"/>
    <property type="match status" value="1"/>
</dbReference>
<feature type="signal peptide" evidence="6">
    <location>
        <begin position="1"/>
        <end position="20"/>
    </location>
</feature>
<dbReference type="SUPFAM" id="SSF52833">
    <property type="entry name" value="Thioredoxin-like"/>
    <property type="match status" value="1"/>
</dbReference>
<evidence type="ECO:0000256" key="4">
    <source>
        <dbReference type="ARBA" id="ARBA00023284"/>
    </source>
</evidence>
<dbReference type="PROSITE" id="PS51352">
    <property type="entry name" value="THIOREDOXIN_2"/>
    <property type="match status" value="1"/>
</dbReference>
<dbReference type="KEGG" id="anf:AQPE_1387"/>
<evidence type="ECO:0000259" key="7">
    <source>
        <dbReference type="PROSITE" id="PS51352"/>
    </source>
</evidence>
<dbReference type="AlphaFoldDB" id="A0A5K7S6R4"/>
<dbReference type="InterPro" id="IPR013766">
    <property type="entry name" value="Thioredoxin_domain"/>
</dbReference>
<dbReference type="Pfam" id="PF14289">
    <property type="entry name" value="DUF4369"/>
    <property type="match status" value="1"/>
</dbReference>
<dbReference type="InterPro" id="IPR025380">
    <property type="entry name" value="DUF4369"/>
</dbReference>
<feature type="chain" id="PRO_5024293459" evidence="6">
    <location>
        <begin position="21"/>
        <end position="366"/>
    </location>
</feature>
<accession>A0A5K7S6R4</accession>
<dbReference type="GO" id="GO:0017004">
    <property type="term" value="P:cytochrome complex assembly"/>
    <property type="evidence" value="ECO:0007669"/>
    <property type="project" value="UniProtKB-KW"/>
</dbReference>
<dbReference type="PANTHER" id="PTHR42852">
    <property type="entry name" value="THIOL:DISULFIDE INTERCHANGE PROTEIN DSBE"/>
    <property type="match status" value="1"/>
</dbReference>
<keyword evidence="5" id="KW-0175">Coiled coil</keyword>
<keyword evidence="9" id="KW-1185">Reference proteome</keyword>
<protein>
    <submittedName>
        <fullName evidence="8">Thioredoxin family protein</fullName>
    </submittedName>
</protein>
<evidence type="ECO:0000256" key="3">
    <source>
        <dbReference type="ARBA" id="ARBA00023157"/>
    </source>
</evidence>
<gene>
    <name evidence="8" type="ORF">AQPE_1387</name>
</gene>
<dbReference type="InterPro" id="IPR036249">
    <property type="entry name" value="Thioredoxin-like_sf"/>
</dbReference>
<dbReference type="GO" id="GO:0016491">
    <property type="term" value="F:oxidoreductase activity"/>
    <property type="evidence" value="ECO:0007669"/>
    <property type="project" value="InterPro"/>
</dbReference>
<organism evidence="8 9">
    <name type="scientific">Aquipluma nitroreducens</name>
    <dbReference type="NCBI Taxonomy" id="2010828"/>
    <lineage>
        <taxon>Bacteria</taxon>
        <taxon>Pseudomonadati</taxon>
        <taxon>Bacteroidota</taxon>
        <taxon>Bacteroidia</taxon>
        <taxon>Marinilabiliales</taxon>
        <taxon>Prolixibacteraceae</taxon>
        <taxon>Aquipluma</taxon>
    </lineage>
</organism>
<evidence type="ECO:0000256" key="1">
    <source>
        <dbReference type="ARBA" id="ARBA00004196"/>
    </source>
</evidence>
<proteinExistence type="predicted"/>
<evidence type="ECO:0000256" key="6">
    <source>
        <dbReference type="SAM" id="SignalP"/>
    </source>
</evidence>